<accession>A0A9N8VEA4</accession>
<dbReference type="AlphaFoldDB" id="A0A9N8VEA4"/>
<keyword evidence="3" id="KW-1185">Reference proteome</keyword>
<evidence type="ECO:0000259" key="1">
    <source>
        <dbReference type="PROSITE" id="PS51186"/>
    </source>
</evidence>
<dbReference type="PANTHER" id="PTHR43138:SF1">
    <property type="entry name" value="N-ACETYLTRANSFERASE ACA1"/>
    <property type="match status" value="1"/>
</dbReference>
<dbReference type="InterPro" id="IPR016181">
    <property type="entry name" value="Acyl_CoA_acyltransferase"/>
</dbReference>
<dbReference type="InterPro" id="IPR052742">
    <property type="entry name" value="Mito_N-acetyltransferase"/>
</dbReference>
<dbReference type="PANTHER" id="PTHR43138">
    <property type="entry name" value="ACETYLTRANSFERASE, GNAT FAMILY"/>
    <property type="match status" value="1"/>
</dbReference>
<feature type="domain" description="N-acetyltransferase" evidence="1">
    <location>
        <begin position="68"/>
        <end position="221"/>
    </location>
</feature>
<protein>
    <submittedName>
        <fullName evidence="2">9235_t:CDS:1</fullName>
    </submittedName>
</protein>
<dbReference type="Pfam" id="PF00583">
    <property type="entry name" value="Acetyltransf_1"/>
    <property type="match status" value="1"/>
</dbReference>
<dbReference type="GO" id="GO:0016747">
    <property type="term" value="F:acyltransferase activity, transferring groups other than amino-acyl groups"/>
    <property type="evidence" value="ECO:0007669"/>
    <property type="project" value="InterPro"/>
</dbReference>
<proteinExistence type="predicted"/>
<evidence type="ECO:0000313" key="2">
    <source>
        <dbReference type="EMBL" id="CAG8447806.1"/>
    </source>
</evidence>
<comment type="caution">
    <text evidence="2">The sequence shown here is derived from an EMBL/GenBank/DDBJ whole genome shotgun (WGS) entry which is preliminary data.</text>
</comment>
<dbReference type="GO" id="GO:0005634">
    <property type="term" value="C:nucleus"/>
    <property type="evidence" value="ECO:0007669"/>
    <property type="project" value="TreeGrafter"/>
</dbReference>
<dbReference type="PROSITE" id="PS51186">
    <property type="entry name" value="GNAT"/>
    <property type="match status" value="1"/>
</dbReference>
<dbReference type="Proteomes" id="UP000789375">
    <property type="component" value="Unassembled WGS sequence"/>
</dbReference>
<organism evidence="2 3">
    <name type="scientific">Funneliformis mosseae</name>
    <name type="common">Endomycorrhizal fungus</name>
    <name type="synonym">Glomus mosseae</name>
    <dbReference type="NCBI Taxonomy" id="27381"/>
    <lineage>
        <taxon>Eukaryota</taxon>
        <taxon>Fungi</taxon>
        <taxon>Fungi incertae sedis</taxon>
        <taxon>Mucoromycota</taxon>
        <taxon>Glomeromycotina</taxon>
        <taxon>Glomeromycetes</taxon>
        <taxon>Glomerales</taxon>
        <taxon>Glomeraceae</taxon>
        <taxon>Funneliformis</taxon>
    </lineage>
</organism>
<dbReference type="Gene3D" id="3.40.630.30">
    <property type="match status" value="1"/>
</dbReference>
<dbReference type="InterPro" id="IPR000182">
    <property type="entry name" value="GNAT_dom"/>
</dbReference>
<reference evidence="2" key="1">
    <citation type="submission" date="2021-06" db="EMBL/GenBank/DDBJ databases">
        <authorList>
            <person name="Kallberg Y."/>
            <person name="Tangrot J."/>
            <person name="Rosling A."/>
        </authorList>
    </citation>
    <scope>NUCLEOTIDE SEQUENCE</scope>
    <source>
        <strain evidence="2">87-6 pot B 2015</strain>
    </source>
</reference>
<sequence>MSSAYGKILTSTSTTSTSLSSILPITTTLQTINTTVTILPLDIHSSNDFTTLISHMHNVFNEIIKEGNTYPQEFPFSLDEFINYFLSYDAFIALKDDVKELDKVMVNEKIVWDDKLLGMFYIKPNYPGRCSHICNAGFVVPKRHRGKRVGKLMVQSFLKVAPLLGYKSSIFNLVFENNVASIKLWREFKFKEIGRIPNAGRLKKVGGNEGEEEFVDAIMFYYDFEKIND</sequence>
<evidence type="ECO:0000313" key="3">
    <source>
        <dbReference type="Proteomes" id="UP000789375"/>
    </source>
</evidence>
<gene>
    <name evidence="2" type="ORF">FMOSSE_LOCUS1301</name>
</gene>
<dbReference type="SUPFAM" id="SSF55729">
    <property type="entry name" value="Acyl-CoA N-acyltransferases (Nat)"/>
    <property type="match status" value="1"/>
</dbReference>
<name>A0A9N8VEA4_FUNMO</name>
<dbReference type="EMBL" id="CAJVPP010000148">
    <property type="protein sequence ID" value="CAG8447806.1"/>
    <property type="molecule type" value="Genomic_DNA"/>
</dbReference>